<evidence type="ECO:0000256" key="5">
    <source>
        <dbReference type="SAM" id="SignalP"/>
    </source>
</evidence>
<gene>
    <name evidence="9" type="ORF">Bccel_0917</name>
</gene>
<dbReference type="EMBL" id="LGTC01000001">
    <property type="protein sequence ID" value="KNY25657.1"/>
    <property type="molecule type" value="Genomic_DNA"/>
</dbReference>
<evidence type="ECO:0000259" key="7">
    <source>
        <dbReference type="PROSITE" id="PS51764"/>
    </source>
</evidence>
<dbReference type="PROSITE" id="PS00018">
    <property type="entry name" value="EF_HAND_1"/>
    <property type="match status" value="2"/>
</dbReference>
<dbReference type="InterPro" id="IPR005084">
    <property type="entry name" value="CBM6"/>
</dbReference>
<feature type="domain" description="CBM6" evidence="6">
    <location>
        <begin position="37"/>
        <end position="165"/>
    </location>
</feature>
<keyword evidence="5" id="KW-0732">Signal</keyword>
<evidence type="ECO:0000256" key="4">
    <source>
        <dbReference type="PROSITE-ProRule" id="PRU01100"/>
    </source>
</evidence>
<evidence type="ECO:0000259" key="8">
    <source>
        <dbReference type="PROSITE" id="PS51766"/>
    </source>
</evidence>
<dbReference type="InterPro" id="IPR018247">
    <property type="entry name" value="EF_Hand_1_Ca_BS"/>
</dbReference>
<comment type="caution">
    <text evidence="9">The sequence shown here is derived from an EMBL/GenBank/DDBJ whole genome shotgun (WGS) entry which is preliminary data.</text>
</comment>
<dbReference type="PROSITE" id="PS51766">
    <property type="entry name" value="DOCKERIN"/>
    <property type="match status" value="1"/>
</dbReference>
<feature type="chain" id="PRO_5005566146" evidence="5">
    <location>
        <begin position="32"/>
        <end position="593"/>
    </location>
</feature>
<dbReference type="AlphaFoldDB" id="A0A0L6JJV7"/>
<dbReference type="GO" id="GO:0000272">
    <property type="term" value="P:polysaccharide catabolic process"/>
    <property type="evidence" value="ECO:0007669"/>
    <property type="project" value="InterPro"/>
</dbReference>
<evidence type="ECO:0000313" key="10">
    <source>
        <dbReference type="Proteomes" id="UP000036923"/>
    </source>
</evidence>
<evidence type="ECO:0000259" key="6">
    <source>
        <dbReference type="PROSITE" id="PS51175"/>
    </source>
</evidence>
<feature type="domain" description="GH26" evidence="7">
    <location>
        <begin position="185"/>
        <end position="505"/>
    </location>
</feature>
<dbReference type="EC" id="3.2.1.78" evidence="9"/>
<dbReference type="Pfam" id="PF00404">
    <property type="entry name" value="Dockerin_1"/>
    <property type="match status" value="1"/>
</dbReference>
<accession>A0A0L6JJV7</accession>
<dbReference type="Gene3D" id="1.10.1330.10">
    <property type="entry name" value="Dockerin domain"/>
    <property type="match status" value="1"/>
</dbReference>
<dbReference type="eggNOG" id="COG4124">
    <property type="taxonomic scope" value="Bacteria"/>
</dbReference>
<proteinExistence type="inferred from homology"/>
<dbReference type="Gene3D" id="2.60.120.260">
    <property type="entry name" value="Galactose-binding domain-like"/>
    <property type="match status" value="1"/>
</dbReference>
<evidence type="ECO:0000256" key="1">
    <source>
        <dbReference type="ARBA" id="ARBA00007754"/>
    </source>
</evidence>
<feature type="domain" description="Dockerin" evidence="8">
    <location>
        <begin position="531"/>
        <end position="593"/>
    </location>
</feature>
<keyword evidence="3 4" id="KW-0326">Glycosidase</keyword>
<dbReference type="PROSITE" id="PS51175">
    <property type="entry name" value="CBM6"/>
    <property type="match status" value="1"/>
</dbReference>
<dbReference type="InterPro" id="IPR002105">
    <property type="entry name" value="Dockerin_1_rpt"/>
</dbReference>
<dbReference type="PANTHER" id="PTHR40079:SF4">
    <property type="entry name" value="GH26 DOMAIN-CONTAINING PROTEIN-RELATED"/>
    <property type="match status" value="1"/>
</dbReference>
<evidence type="ECO:0000256" key="2">
    <source>
        <dbReference type="ARBA" id="ARBA00022801"/>
    </source>
</evidence>
<dbReference type="Gene3D" id="3.20.20.80">
    <property type="entry name" value="Glycosidases"/>
    <property type="match status" value="1"/>
</dbReference>
<dbReference type="InterPro" id="IPR036439">
    <property type="entry name" value="Dockerin_dom_sf"/>
</dbReference>
<dbReference type="GO" id="GO:0030246">
    <property type="term" value="F:carbohydrate binding"/>
    <property type="evidence" value="ECO:0007669"/>
    <property type="project" value="InterPro"/>
</dbReference>
<dbReference type="InterPro" id="IPR017853">
    <property type="entry name" value="GH"/>
</dbReference>
<keyword evidence="2 4" id="KW-0378">Hydrolase</keyword>
<organism evidence="9 10">
    <name type="scientific">Pseudobacteroides cellulosolvens ATCC 35603 = DSM 2933</name>
    <dbReference type="NCBI Taxonomy" id="398512"/>
    <lineage>
        <taxon>Bacteria</taxon>
        <taxon>Bacillati</taxon>
        <taxon>Bacillota</taxon>
        <taxon>Clostridia</taxon>
        <taxon>Eubacteriales</taxon>
        <taxon>Oscillospiraceae</taxon>
        <taxon>Pseudobacteroides</taxon>
    </lineage>
</organism>
<dbReference type="STRING" id="398512.Bccel_0917"/>
<dbReference type="InterPro" id="IPR016134">
    <property type="entry name" value="Dockerin_dom"/>
</dbReference>
<dbReference type="SUPFAM" id="SSF51445">
    <property type="entry name" value="(Trans)glycosidases"/>
    <property type="match status" value="1"/>
</dbReference>
<sequence length="593" mass="66436" precursor="true">MKKIFKRALSMLTAITMACSVLLTMPASVQAANSVPVDVEAEACTLSNGAVVATNVYGTNYPGYSGDGFVWATNAGTITLEVKIPKDAMYELKTRCWMYLGKENETRLQAVTVNGVSYSDFYIPNKNGWIDYSFGFFFLKAGTAKIEIGTSGSWGYILYDKVKFDYADMPDLKIDPATCDTKATSETKALKKYLTNVYGNSVISGQQEIYGGGNNGDMELEFEYIYGKTGKYPAIRGFDLMNYNPLYGWEDGTTERMIKWVKEKGGIATASWHINVPSDFTSYKLGDKLDWTKCTYKPTKSFNTANCLDKTTKEYAYLMSAIDDLAEQLLILQDANVPVLLRPFHEAEGNNNTDGSGAWFWWGSAGANVYKQLWKLLYTTLTEKYGIHNAIWEVNLYLNANSYEWYPGDDCVDIVAYDKYEGSPYTWKTSAATTAFLKLVNYTKDTKMVAMTENDVIPDIQNIVNEGAWWLYFCPWYGEFITSPSKNDPTLLNTIYNSKYVITLDELPENLYEFTQTGEPSITPTVTPVPTHVNNLDINHDGAINMADVIILAKVFNSVRGDSKYVDAYDLNKDGAINMSDVIMLASKFNTVV</sequence>
<name>A0A0L6JJV7_9FIRM</name>
<dbReference type="InterPro" id="IPR000805">
    <property type="entry name" value="Glyco_hydro_26"/>
</dbReference>
<dbReference type="PRINTS" id="PR00739">
    <property type="entry name" value="GLHYDRLASE26"/>
</dbReference>
<dbReference type="InterPro" id="IPR022790">
    <property type="entry name" value="GH26_dom"/>
</dbReference>
<dbReference type="PROSITE" id="PS51764">
    <property type="entry name" value="GH26"/>
    <property type="match status" value="1"/>
</dbReference>
<dbReference type="Proteomes" id="UP000036923">
    <property type="component" value="Unassembled WGS sequence"/>
</dbReference>
<keyword evidence="10" id="KW-1185">Reference proteome</keyword>
<protein>
    <submittedName>
        <fullName evidence="9">Mannan endo-1,4-beta-mannosidase</fullName>
        <ecNumber evidence="9">3.2.1.78</ecNumber>
    </submittedName>
</protein>
<dbReference type="PANTHER" id="PTHR40079">
    <property type="entry name" value="MANNAN ENDO-1,4-BETA-MANNOSIDASE E-RELATED"/>
    <property type="match status" value="1"/>
</dbReference>
<dbReference type="SUPFAM" id="SSF63446">
    <property type="entry name" value="Type I dockerin domain"/>
    <property type="match status" value="1"/>
</dbReference>
<dbReference type="PROSITE" id="PS00448">
    <property type="entry name" value="CLOS_CELLULOSOME_RPT"/>
    <property type="match status" value="1"/>
</dbReference>
<feature type="active site" description="Nucleophile" evidence="4">
    <location>
        <position position="453"/>
    </location>
</feature>
<evidence type="ECO:0000313" key="9">
    <source>
        <dbReference type="EMBL" id="KNY25657.1"/>
    </source>
</evidence>
<evidence type="ECO:0000256" key="3">
    <source>
        <dbReference type="ARBA" id="ARBA00023295"/>
    </source>
</evidence>
<dbReference type="GO" id="GO:0016985">
    <property type="term" value="F:mannan endo-1,4-beta-mannosidase activity"/>
    <property type="evidence" value="ECO:0007669"/>
    <property type="project" value="UniProtKB-EC"/>
</dbReference>
<reference evidence="10" key="1">
    <citation type="submission" date="2015-07" db="EMBL/GenBank/DDBJ databases">
        <title>Near-Complete Genome Sequence of the Cellulolytic Bacterium Bacteroides (Pseudobacteroides) cellulosolvens ATCC 35603.</title>
        <authorList>
            <person name="Dassa B."/>
            <person name="Utturkar S.M."/>
            <person name="Klingeman D.M."/>
            <person name="Hurt R.A."/>
            <person name="Keller M."/>
            <person name="Xu J."/>
            <person name="Reddy Y.H.K."/>
            <person name="Borovok I."/>
            <person name="Grinberg I.R."/>
            <person name="Lamed R."/>
            <person name="Zhivin O."/>
            <person name="Bayer E.A."/>
            <person name="Brown S.D."/>
        </authorList>
    </citation>
    <scope>NUCLEOTIDE SEQUENCE [LARGE SCALE GENOMIC DNA]</scope>
    <source>
        <strain evidence="10">DSM 2933</strain>
    </source>
</reference>
<dbReference type="GO" id="GO:0006080">
    <property type="term" value="P:substituted mannan metabolic process"/>
    <property type="evidence" value="ECO:0007669"/>
    <property type="project" value="InterPro"/>
</dbReference>
<dbReference type="CDD" id="cd14254">
    <property type="entry name" value="Dockerin_II"/>
    <property type="match status" value="1"/>
</dbReference>
<dbReference type="PATRIC" id="fig|398512.5.peg.952"/>
<dbReference type="Pfam" id="PF02156">
    <property type="entry name" value="Glyco_hydro_26"/>
    <property type="match status" value="1"/>
</dbReference>
<feature type="active site" description="Proton donor" evidence="4">
    <location>
        <position position="346"/>
    </location>
</feature>
<comment type="similarity">
    <text evidence="1 4">Belongs to the glycosyl hydrolase 26 family.</text>
</comment>
<dbReference type="PROSITE" id="PS51257">
    <property type="entry name" value="PROKAR_LIPOPROTEIN"/>
    <property type="match status" value="1"/>
</dbReference>
<dbReference type="RefSeq" id="WP_036940830.1">
    <property type="nucleotide sequence ID" value="NZ_JQKC01000014.1"/>
</dbReference>
<dbReference type="OrthoDB" id="9802773at2"/>
<feature type="signal peptide" evidence="5">
    <location>
        <begin position="1"/>
        <end position="31"/>
    </location>
</feature>